<reference evidence="5" key="1">
    <citation type="submission" date="2016-10" db="EMBL/GenBank/DDBJ databases">
        <authorList>
            <person name="Varghese N."/>
            <person name="Submissions S."/>
        </authorList>
    </citation>
    <scope>NUCLEOTIDE SEQUENCE [LARGE SCALE GENOMIC DNA]</scope>
    <source>
        <strain evidence="5">DSM 20524</strain>
    </source>
</reference>
<feature type="domain" description="AB hydrolase-1" evidence="3">
    <location>
        <begin position="44"/>
        <end position="152"/>
    </location>
</feature>
<dbReference type="GO" id="GO:0016787">
    <property type="term" value="F:hydrolase activity"/>
    <property type="evidence" value="ECO:0007669"/>
    <property type="project" value="UniProtKB-KW"/>
</dbReference>
<protein>
    <submittedName>
        <fullName evidence="4">Alpha/beta hydrolase fold</fullName>
    </submittedName>
</protein>
<dbReference type="AlphaFoldDB" id="A0A1H9RYJ9"/>
<comment type="similarity">
    <text evidence="1">Belongs to the peptidase S33 family.</text>
</comment>
<proteinExistence type="inferred from homology"/>
<dbReference type="InterPro" id="IPR051601">
    <property type="entry name" value="Serine_prot/Carboxylest_S33"/>
</dbReference>
<evidence type="ECO:0000256" key="2">
    <source>
        <dbReference type="ARBA" id="ARBA00022801"/>
    </source>
</evidence>
<dbReference type="PANTHER" id="PTHR43248">
    <property type="entry name" value="2-SUCCINYL-6-HYDROXY-2,4-CYCLOHEXADIENE-1-CARBOXYLATE SYNTHASE"/>
    <property type="match status" value="1"/>
</dbReference>
<gene>
    <name evidence="4" type="ORF">SAMN05661109_00977</name>
</gene>
<evidence type="ECO:0000313" key="5">
    <source>
        <dbReference type="Proteomes" id="UP000198929"/>
    </source>
</evidence>
<dbReference type="PANTHER" id="PTHR43248:SF25">
    <property type="entry name" value="AB HYDROLASE-1 DOMAIN-CONTAINING PROTEIN-RELATED"/>
    <property type="match status" value="1"/>
</dbReference>
<name>A0A1H9RYJ9_9CORY</name>
<keyword evidence="5" id="KW-1185">Reference proteome</keyword>
<dbReference type="InterPro" id="IPR029058">
    <property type="entry name" value="AB_hydrolase_fold"/>
</dbReference>
<keyword evidence="2 4" id="KW-0378">Hydrolase</keyword>
<dbReference type="STRING" id="1121357.SAMN05661109_00977"/>
<dbReference type="EMBL" id="FOGQ01000003">
    <property type="protein sequence ID" value="SER77728.1"/>
    <property type="molecule type" value="Genomic_DNA"/>
</dbReference>
<accession>A0A1H9RYJ9</accession>
<evidence type="ECO:0000256" key="1">
    <source>
        <dbReference type="ARBA" id="ARBA00010088"/>
    </source>
</evidence>
<dbReference type="SUPFAM" id="SSF53474">
    <property type="entry name" value="alpha/beta-Hydrolases"/>
    <property type="match status" value="1"/>
</dbReference>
<dbReference type="InterPro" id="IPR000073">
    <property type="entry name" value="AB_hydrolase_1"/>
</dbReference>
<evidence type="ECO:0000313" key="4">
    <source>
        <dbReference type="EMBL" id="SER77728.1"/>
    </source>
</evidence>
<organism evidence="4 5">
    <name type="scientific">Corynebacterium cystitidis DSM 20524</name>
    <dbReference type="NCBI Taxonomy" id="1121357"/>
    <lineage>
        <taxon>Bacteria</taxon>
        <taxon>Bacillati</taxon>
        <taxon>Actinomycetota</taxon>
        <taxon>Actinomycetes</taxon>
        <taxon>Mycobacteriales</taxon>
        <taxon>Corynebacteriaceae</taxon>
        <taxon>Corynebacterium</taxon>
    </lineage>
</organism>
<sequence length="174" mass="18885">MPSQIERSSRSVFSRYGAVVLRKLSQDRYLNLAYLRSRPQPPQPVLFVPGGPGMSSISPYATLRKAAANKHIDWVMVEHRGVGLSRKDTSGADLKVSDVTLTAAADDLAAALDAEGVAKATVYGASYGTFLAQIFAVRHPERVNALVLDSPCLTRRMILQWRALIDDNSCGTAP</sequence>
<dbReference type="RefSeq" id="WP_092257007.1">
    <property type="nucleotide sequence ID" value="NZ_CP047199.1"/>
</dbReference>
<dbReference type="Proteomes" id="UP000198929">
    <property type="component" value="Unassembled WGS sequence"/>
</dbReference>
<dbReference type="Gene3D" id="3.40.50.1820">
    <property type="entry name" value="alpha/beta hydrolase"/>
    <property type="match status" value="1"/>
</dbReference>
<evidence type="ECO:0000259" key="3">
    <source>
        <dbReference type="Pfam" id="PF00561"/>
    </source>
</evidence>
<dbReference type="Pfam" id="PF00561">
    <property type="entry name" value="Abhydrolase_1"/>
    <property type="match status" value="1"/>
</dbReference>